<dbReference type="PANTHER" id="PTHR21301">
    <property type="entry name" value="REVERSE TRANSCRIPTASE"/>
    <property type="match status" value="1"/>
</dbReference>
<reference evidence="1" key="1">
    <citation type="submission" date="2021-02" db="EMBL/GenBank/DDBJ databases">
        <authorList>
            <person name="Nowell W R."/>
        </authorList>
    </citation>
    <scope>NUCLEOTIDE SEQUENCE</scope>
</reference>
<dbReference type="Proteomes" id="UP000663877">
    <property type="component" value="Unassembled WGS sequence"/>
</dbReference>
<accession>A0A815W828</accession>
<comment type="caution">
    <text evidence="1">The sequence shown here is derived from an EMBL/GenBank/DDBJ whole genome shotgun (WGS) entry which is preliminary data.</text>
</comment>
<dbReference type="EMBL" id="CAJNOI010004212">
    <property type="protein sequence ID" value="CAF1540134.1"/>
    <property type="molecule type" value="Genomic_DNA"/>
</dbReference>
<proteinExistence type="predicted"/>
<sequence>MSFFDEAPMVIHIRLSSPIIEVAPYPSLNYIQYLANGPPFIPICQSHFSNLPLTTRLTKQYDAFVNCFKNSFYDNRISSSDQRANDFFASIKDLLLISHTTPLPSKLLARARYEQQMIQTIKHTRNKHNIIIQRSDKSKVFHLASANSYHEKSLAYMEKTQAYQEIQSGINPINDHYDHILTILKPLLNKKVINFSIWKQYMYPNIQKIELPHLYFIPKPHKIGTPLRPIISMIRSPAIGVSHFLDQCLRPIFDQATRQTTFINDIHFVRRLEFYSSIGLLTPTTNFITFDVTDLYTMIPRHGALIALEEFLNERATNGRINGMTINTLMKLVEAVLDTNS</sequence>
<dbReference type="AlphaFoldDB" id="A0A815W828"/>
<evidence type="ECO:0000313" key="1">
    <source>
        <dbReference type="EMBL" id="CAF1540134.1"/>
    </source>
</evidence>
<evidence type="ECO:0000313" key="4">
    <source>
        <dbReference type="Proteomes" id="UP000663877"/>
    </source>
</evidence>
<feature type="non-terminal residue" evidence="1">
    <location>
        <position position="1"/>
    </location>
</feature>
<dbReference type="OrthoDB" id="10029313at2759"/>
<evidence type="ECO:0000313" key="2">
    <source>
        <dbReference type="EMBL" id="CAF1657078.1"/>
    </source>
</evidence>
<evidence type="ECO:0008006" key="5">
    <source>
        <dbReference type="Google" id="ProtNLM"/>
    </source>
</evidence>
<protein>
    <recommendedName>
        <fullName evidence="5">Reverse transcriptase domain-containing protein</fullName>
    </recommendedName>
</protein>
<dbReference type="PANTHER" id="PTHR21301:SF10">
    <property type="entry name" value="REVERSE TRANSCRIPTASE DOMAIN-CONTAINING PROTEIN"/>
    <property type="match status" value="1"/>
</dbReference>
<name>A0A815W828_9BILA</name>
<dbReference type="EMBL" id="CAJNOM010004589">
    <property type="protein sequence ID" value="CAF1657078.1"/>
    <property type="molecule type" value="Genomic_DNA"/>
</dbReference>
<keyword evidence="3" id="KW-1185">Reference proteome</keyword>
<dbReference type="Proteomes" id="UP000663832">
    <property type="component" value="Unassembled WGS sequence"/>
</dbReference>
<gene>
    <name evidence="1" type="ORF">BJG266_LOCUS45520</name>
    <name evidence="2" type="ORF">QVE165_LOCUS62513</name>
</gene>
<organism evidence="1 4">
    <name type="scientific">Adineta steineri</name>
    <dbReference type="NCBI Taxonomy" id="433720"/>
    <lineage>
        <taxon>Eukaryota</taxon>
        <taxon>Metazoa</taxon>
        <taxon>Spiralia</taxon>
        <taxon>Gnathifera</taxon>
        <taxon>Rotifera</taxon>
        <taxon>Eurotatoria</taxon>
        <taxon>Bdelloidea</taxon>
        <taxon>Adinetida</taxon>
        <taxon>Adinetidae</taxon>
        <taxon>Adineta</taxon>
    </lineage>
</organism>
<evidence type="ECO:0000313" key="3">
    <source>
        <dbReference type="Proteomes" id="UP000663832"/>
    </source>
</evidence>